<accession>A0A1E4SR98</accession>
<proteinExistence type="predicted"/>
<dbReference type="Proteomes" id="UP000094285">
    <property type="component" value="Unassembled WGS sequence"/>
</dbReference>
<gene>
    <name evidence="2" type="ORF">CANTADRAFT_24716</name>
</gene>
<feature type="compositionally biased region" description="Pro residues" evidence="1">
    <location>
        <begin position="15"/>
        <end position="28"/>
    </location>
</feature>
<reference evidence="3" key="1">
    <citation type="submission" date="2016-05" db="EMBL/GenBank/DDBJ databases">
        <title>Comparative genomics of biotechnologically important yeasts.</title>
        <authorList>
            <consortium name="DOE Joint Genome Institute"/>
            <person name="Riley R."/>
            <person name="Haridas S."/>
            <person name="Wolfe K.H."/>
            <person name="Lopes M.R."/>
            <person name="Hittinger C.T."/>
            <person name="Goker M."/>
            <person name="Salamov A."/>
            <person name="Wisecaver J."/>
            <person name="Long T.M."/>
            <person name="Aerts A.L."/>
            <person name="Barry K."/>
            <person name="Choi C."/>
            <person name="Clum A."/>
            <person name="Coughlan A.Y."/>
            <person name="Deshpande S."/>
            <person name="Douglass A.P."/>
            <person name="Hanson S.J."/>
            <person name="Klenk H.-P."/>
            <person name="Labutti K."/>
            <person name="Lapidus A."/>
            <person name="Lindquist E."/>
            <person name="Lipzen A."/>
            <person name="Meier-Kolthoff J.P."/>
            <person name="Ohm R.A."/>
            <person name="Otillar R.P."/>
            <person name="Pangilinan J."/>
            <person name="Peng Y."/>
            <person name="Rokas A."/>
            <person name="Rosa C.A."/>
            <person name="Scheuner C."/>
            <person name="Sibirny A.A."/>
            <person name="Slot J.C."/>
            <person name="Stielow J.B."/>
            <person name="Sun H."/>
            <person name="Kurtzman C.P."/>
            <person name="Blackwell M."/>
            <person name="Grigoriev I.V."/>
            <person name="Jeffries T.W."/>
        </authorList>
    </citation>
    <scope>NUCLEOTIDE SEQUENCE [LARGE SCALE GENOMIC DNA]</scope>
    <source>
        <strain evidence="3">NRRL Y-17324</strain>
    </source>
</reference>
<sequence>MSSRLHTLADSESSPPFPIAVSSPPPASPTSSPNQSSYTLAPANAPSRLRQSFQANSQSRFSTLNST</sequence>
<dbReference type="RefSeq" id="XP_020067147.1">
    <property type="nucleotide sequence ID" value="XM_020207201.1"/>
</dbReference>
<feature type="region of interest" description="Disordered" evidence="1">
    <location>
        <begin position="1"/>
        <end position="46"/>
    </location>
</feature>
<dbReference type="EMBL" id="KV453909">
    <property type="protein sequence ID" value="ODV82025.1"/>
    <property type="molecule type" value="Genomic_DNA"/>
</dbReference>
<evidence type="ECO:0000313" key="2">
    <source>
        <dbReference type="EMBL" id="ODV82025.1"/>
    </source>
</evidence>
<name>A0A1E4SR98_9ASCO</name>
<evidence type="ECO:0000313" key="3">
    <source>
        <dbReference type="Proteomes" id="UP000094285"/>
    </source>
</evidence>
<keyword evidence="3" id="KW-1185">Reference proteome</keyword>
<evidence type="ECO:0000256" key="1">
    <source>
        <dbReference type="SAM" id="MobiDB-lite"/>
    </source>
</evidence>
<protein>
    <submittedName>
        <fullName evidence="2">Uncharacterized protein</fullName>
    </submittedName>
</protein>
<organism evidence="2 3">
    <name type="scientific">Suhomyces tanzawaensis NRRL Y-17324</name>
    <dbReference type="NCBI Taxonomy" id="984487"/>
    <lineage>
        <taxon>Eukaryota</taxon>
        <taxon>Fungi</taxon>
        <taxon>Dikarya</taxon>
        <taxon>Ascomycota</taxon>
        <taxon>Saccharomycotina</taxon>
        <taxon>Pichiomycetes</taxon>
        <taxon>Debaryomycetaceae</taxon>
        <taxon>Suhomyces</taxon>
    </lineage>
</organism>
<dbReference type="AlphaFoldDB" id="A0A1E4SR98"/>
<dbReference type="GeneID" id="30981338"/>